<reference evidence="11" key="2">
    <citation type="submission" date="2010-04" db="EMBL/GenBank/DDBJ databases">
        <authorList>
            <person name="Buell R."/>
            <person name="Hamilton J."/>
            <person name="Hostetler J."/>
        </authorList>
    </citation>
    <scope>NUCLEOTIDE SEQUENCE [LARGE SCALE GENOMIC DNA]</scope>
    <source>
        <strain evidence="11">DAOM:BR144</strain>
    </source>
</reference>
<feature type="domain" description="Peptidase C1A papain C-terminal" evidence="8">
    <location>
        <begin position="125"/>
        <end position="337"/>
    </location>
</feature>
<evidence type="ECO:0008006" key="12">
    <source>
        <dbReference type="Google" id="ProtNLM"/>
    </source>
</evidence>
<keyword evidence="5" id="KW-0865">Zymogen</keyword>
<sequence length="418" mass="45844">MKVSALASFVAAAAIAAAHAHAAAPSPLEYEREFATWLETHGLVFEDPLMYIQKMETYIANDQFIRHHNEHSNTSFTLGHNEFSHLTFQEFAAMKRGFAMPEGYLETRLKQASTMNSTSVDVDAAPVSVDWVEKGGVTAVKNQGQCGSCWAFSTTGAVEGAAFVSGKKLPTLSEQELVDCDHNGDHGCNGGLMDHALQWIQEQGGICSEEAYNYHGAVEQCHKCKQVVQVTGFTDVTSNDETALKIAVSKQPVSVAIEADQREFQFYKSGVFDKPCGQQLDHGVLAVGYGVEDDKKFWKIKNSWGTTWGENGYIRLARDFGPAAGQCGIAMAPSYPHAAWISGADEVQQQEEAITEELVVTEAEMESLLTESLELALENMIFELGAMTENNDIDNGIDLQLENVLDGEHHVYEYIPSV</sequence>
<dbReference type="InParanoid" id="K3WA09"/>
<feature type="signal peptide" evidence="7">
    <location>
        <begin position="1"/>
        <end position="20"/>
    </location>
</feature>
<dbReference type="InterPro" id="IPR000169">
    <property type="entry name" value="Pept_cys_AS"/>
</dbReference>
<dbReference type="EMBL" id="GL376634">
    <property type="status" value="NOT_ANNOTATED_CDS"/>
    <property type="molecule type" value="Genomic_DNA"/>
</dbReference>
<dbReference type="VEuPathDB" id="FungiDB:PYU1_G001799"/>
<dbReference type="InterPro" id="IPR013128">
    <property type="entry name" value="Peptidase_C1A"/>
</dbReference>
<dbReference type="InterPro" id="IPR025660">
    <property type="entry name" value="Pept_his_AS"/>
</dbReference>
<dbReference type="PROSITE" id="PS00639">
    <property type="entry name" value="THIOL_PROTEASE_HIS"/>
    <property type="match status" value="1"/>
</dbReference>
<dbReference type="SMART" id="SM00848">
    <property type="entry name" value="Inhibitor_I29"/>
    <property type="match status" value="1"/>
</dbReference>
<dbReference type="GO" id="GO:0008234">
    <property type="term" value="F:cysteine-type peptidase activity"/>
    <property type="evidence" value="ECO:0007669"/>
    <property type="project" value="InterPro"/>
</dbReference>
<dbReference type="CDD" id="cd02248">
    <property type="entry name" value="Peptidase_C1A"/>
    <property type="match status" value="1"/>
</dbReference>
<keyword evidence="6" id="KW-1015">Disulfide bond</keyword>
<dbReference type="InterPro" id="IPR038765">
    <property type="entry name" value="Papain-like_cys_pep_sf"/>
</dbReference>
<dbReference type="PROSITE" id="PS00139">
    <property type="entry name" value="THIOL_PROTEASE_CYS"/>
    <property type="match status" value="1"/>
</dbReference>
<evidence type="ECO:0000256" key="7">
    <source>
        <dbReference type="SAM" id="SignalP"/>
    </source>
</evidence>
<dbReference type="PRINTS" id="PR00705">
    <property type="entry name" value="PAPAIN"/>
</dbReference>
<keyword evidence="3 7" id="KW-0732">Signal</keyword>
<dbReference type="FunFam" id="3.90.70.10:FF:000067">
    <property type="entry name" value="Senescence-specific cysteine protease"/>
    <property type="match status" value="1"/>
</dbReference>
<evidence type="ECO:0000259" key="9">
    <source>
        <dbReference type="SMART" id="SM00848"/>
    </source>
</evidence>
<evidence type="ECO:0000259" key="8">
    <source>
        <dbReference type="SMART" id="SM00645"/>
    </source>
</evidence>
<keyword evidence="4" id="KW-0378">Hydrolase</keyword>
<evidence type="ECO:0000313" key="11">
    <source>
        <dbReference type="Proteomes" id="UP000019132"/>
    </source>
</evidence>
<accession>K3WA09</accession>
<name>K3WA09_GLOUD</name>
<evidence type="ECO:0000256" key="2">
    <source>
        <dbReference type="ARBA" id="ARBA00022670"/>
    </source>
</evidence>
<evidence type="ECO:0000256" key="4">
    <source>
        <dbReference type="ARBA" id="ARBA00022801"/>
    </source>
</evidence>
<evidence type="ECO:0000256" key="3">
    <source>
        <dbReference type="ARBA" id="ARBA00022729"/>
    </source>
</evidence>
<reference evidence="11" key="1">
    <citation type="journal article" date="2010" name="Genome Biol.">
        <title>Genome sequence of the necrotrophic plant pathogen Pythium ultimum reveals original pathogenicity mechanisms and effector repertoire.</title>
        <authorList>
            <person name="Levesque C.A."/>
            <person name="Brouwer H."/>
            <person name="Cano L."/>
            <person name="Hamilton J.P."/>
            <person name="Holt C."/>
            <person name="Huitema E."/>
            <person name="Raffaele S."/>
            <person name="Robideau G.P."/>
            <person name="Thines M."/>
            <person name="Win J."/>
            <person name="Zerillo M.M."/>
            <person name="Beakes G.W."/>
            <person name="Boore J.L."/>
            <person name="Busam D."/>
            <person name="Dumas B."/>
            <person name="Ferriera S."/>
            <person name="Fuerstenberg S.I."/>
            <person name="Gachon C.M."/>
            <person name="Gaulin E."/>
            <person name="Govers F."/>
            <person name="Grenville-Briggs L."/>
            <person name="Horner N."/>
            <person name="Hostetler J."/>
            <person name="Jiang R.H."/>
            <person name="Johnson J."/>
            <person name="Krajaejun T."/>
            <person name="Lin H."/>
            <person name="Meijer H.J."/>
            <person name="Moore B."/>
            <person name="Morris P."/>
            <person name="Phuntmart V."/>
            <person name="Puiu D."/>
            <person name="Shetty J."/>
            <person name="Stajich J.E."/>
            <person name="Tripathy S."/>
            <person name="Wawra S."/>
            <person name="van West P."/>
            <person name="Whitty B.R."/>
            <person name="Coutinho P.M."/>
            <person name="Henrissat B."/>
            <person name="Martin F."/>
            <person name="Thomas P.D."/>
            <person name="Tyler B.M."/>
            <person name="De Vries R.P."/>
            <person name="Kamoun S."/>
            <person name="Yandell M."/>
            <person name="Tisserat N."/>
            <person name="Buell C.R."/>
        </authorList>
    </citation>
    <scope>NUCLEOTIDE SEQUENCE</scope>
    <source>
        <strain evidence="11">DAOM:BR144</strain>
    </source>
</reference>
<dbReference type="STRING" id="431595.K3WA09"/>
<dbReference type="InterPro" id="IPR039417">
    <property type="entry name" value="Peptidase_C1A_papain-like"/>
</dbReference>
<dbReference type="SMART" id="SM00645">
    <property type="entry name" value="Pept_C1"/>
    <property type="match status" value="1"/>
</dbReference>
<evidence type="ECO:0000256" key="6">
    <source>
        <dbReference type="ARBA" id="ARBA00023157"/>
    </source>
</evidence>
<dbReference type="InterPro" id="IPR013201">
    <property type="entry name" value="Prot_inhib_I29"/>
</dbReference>
<evidence type="ECO:0000256" key="5">
    <source>
        <dbReference type="ARBA" id="ARBA00023145"/>
    </source>
</evidence>
<dbReference type="Pfam" id="PF00112">
    <property type="entry name" value="Peptidase_C1"/>
    <property type="match status" value="1"/>
</dbReference>
<keyword evidence="11" id="KW-1185">Reference proteome</keyword>
<dbReference type="SUPFAM" id="SSF54001">
    <property type="entry name" value="Cysteine proteinases"/>
    <property type="match status" value="1"/>
</dbReference>
<dbReference type="PANTHER" id="PTHR12411">
    <property type="entry name" value="CYSTEINE PROTEASE FAMILY C1-RELATED"/>
    <property type="match status" value="1"/>
</dbReference>
<protein>
    <recommendedName>
        <fullName evidence="12">Peptidase C1A papain C-terminal domain-containing protein</fullName>
    </recommendedName>
</protein>
<dbReference type="HOGENOM" id="CLU_012184_1_0_1"/>
<dbReference type="AlphaFoldDB" id="K3WA09"/>
<reference evidence="10" key="3">
    <citation type="submission" date="2015-02" db="UniProtKB">
        <authorList>
            <consortium name="EnsemblProtists"/>
        </authorList>
    </citation>
    <scope>IDENTIFICATION</scope>
    <source>
        <strain evidence="10">DAOM BR144</strain>
    </source>
</reference>
<feature type="chain" id="PRO_5018541755" description="Peptidase C1A papain C-terminal domain-containing protein" evidence="7">
    <location>
        <begin position="21"/>
        <end position="418"/>
    </location>
</feature>
<organism evidence="10 11">
    <name type="scientific">Globisporangium ultimum (strain ATCC 200006 / CBS 805.95 / DAOM BR144)</name>
    <name type="common">Pythium ultimum</name>
    <dbReference type="NCBI Taxonomy" id="431595"/>
    <lineage>
        <taxon>Eukaryota</taxon>
        <taxon>Sar</taxon>
        <taxon>Stramenopiles</taxon>
        <taxon>Oomycota</taxon>
        <taxon>Peronosporomycetes</taxon>
        <taxon>Pythiales</taxon>
        <taxon>Pythiaceae</taxon>
        <taxon>Globisporangium</taxon>
    </lineage>
</organism>
<evidence type="ECO:0000313" key="10">
    <source>
        <dbReference type="EnsemblProtists" id="PYU1_T001800"/>
    </source>
</evidence>
<evidence type="ECO:0000256" key="1">
    <source>
        <dbReference type="ARBA" id="ARBA00008455"/>
    </source>
</evidence>
<dbReference type="OMA" id="EGETCCC"/>
<proteinExistence type="inferred from homology"/>
<dbReference type="Pfam" id="PF08246">
    <property type="entry name" value="Inhibitor_I29"/>
    <property type="match status" value="1"/>
</dbReference>
<dbReference type="EnsemblProtists" id="PYU1_T001800">
    <property type="protein sequence ID" value="PYU1_T001800"/>
    <property type="gene ID" value="PYU1_G001799"/>
</dbReference>
<keyword evidence="2" id="KW-0645">Protease</keyword>
<comment type="similarity">
    <text evidence="1">Belongs to the peptidase C1 family.</text>
</comment>
<dbReference type="Proteomes" id="UP000019132">
    <property type="component" value="Unassembled WGS sequence"/>
</dbReference>
<dbReference type="InterPro" id="IPR000668">
    <property type="entry name" value="Peptidase_C1A_C"/>
</dbReference>
<dbReference type="Gene3D" id="3.90.70.10">
    <property type="entry name" value="Cysteine proteinases"/>
    <property type="match status" value="1"/>
</dbReference>
<dbReference type="eggNOG" id="KOG1543">
    <property type="taxonomic scope" value="Eukaryota"/>
</dbReference>
<feature type="domain" description="Cathepsin propeptide inhibitor" evidence="9">
    <location>
        <begin position="34"/>
        <end position="91"/>
    </location>
</feature>
<dbReference type="GO" id="GO:0006508">
    <property type="term" value="P:proteolysis"/>
    <property type="evidence" value="ECO:0007669"/>
    <property type="project" value="UniProtKB-KW"/>
</dbReference>